<dbReference type="RefSeq" id="WP_044971110.1">
    <property type="nucleotide sequence ID" value="NZ_MCGH01000001.1"/>
</dbReference>
<dbReference type="PANTHER" id="PTHR34351">
    <property type="entry name" value="SLR1927 PROTEIN-RELATED"/>
    <property type="match status" value="1"/>
</dbReference>
<feature type="domain" description="DUF58" evidence="1">
    <location>
        <begin position="182"/>
        <end position="271"/>
    </location>
</feature>
<dbReference type="EMBL" id="MCGH01000001">
    <property type="protein sequence ID" value="ODM08462.1"/>
    <property type="molecule type" value="Genomic_DNA"/>
</dbReference>
<reference evidence="2 3" key="1">
    <citation type="submission" date="2016-07" db="EMBL/GenBank/DDBJ databases">
        <title>Characterization of isolates of Eisenbergiella tayi derived from blood cultures, using whole genome sequencing.</title>
        <authorList>
            <person name="Burdz T."/>
            <person name="Wiebe D."/>
            <person name="Huynh C."/>
            <person name="Bernard K."/>
        </authorList>
    </citation>
    <scope>NUCLEOTIDE SEQUENCE [LARGE SCALE GENOMIC DNA]</scope>
    <source>
        <strain evidence="2 3">NML 110608</strain>
    </source>
</reference>
<evidence type="ECO:0000313" key="2">
    <source>
        <dbReference type="EMBL" id="ODM08462.1"/>
    </source>
</evidence>
<comment type="caution">
    <text evidence="2">The sequence shown here is derived from an EMBL/GenBank/DDBJ whole genome shotgun (WGS) entry which is preliminary data.</text>
</comment>
<accession>A0A1E3AII6</accession>
<organism evidence="2 3">
    <name type="scientific">Eisenbergiella tayi</name>
    <dbReference type="NCBI Taxonomy" id="1432052"/>
    <lineage>
        <taxon>Bacteria</taxon>
        <taxon>Bacillati</taxon>
        <taxon>Bacillota</taxon>
        <taxon>Clostridia</taxon>
        <taxon>Lachnospirales</taxon>
        <taxon>Lachnospiraceae</taxon>
        <taxon>Eisenbergiella</taxon>
    </lineage>
</organism>
<dbReference type="PATRIC" id="fig|1432052.4.peg.97"/>
<evidence type="ECO:0000259" key="1">
    <source>
        <dbReference type="Pfam" id="PF01882"/>
    </source>
</evidence>
<dbReference type="Pfam" id="PF01882">
    <property type="entry name" value="DUF58"/>
    <property type="match status" value="1"/>
</dbReference>
<protein>
    <recommendedName>
        <fullName evidence="1">DUF58 domain-containing protein</fullName>
    </recommendedName>
</protein>
<proteinExistence type="predicted"/>
<dbReference type="AlphaFoldDB" id="A0A1E3AII6"/>
<dbReference type="Proteomes" id="UP000094067">
    <property type="component" value="Unassembled WGS sequence"/>
</dbReference>
<gene>
    <name evidence="2" type="ORF">BEI61_00091</name>
</gene>
<evidence type="ECO:0000313" key="3">
    <source>
        <dbReference type="Proteomes" id="UP000094067"/>
    </source>
</evidence>
<sequence length="378" mass="43214">MLIIWIVFGAVFLFYLQKWIYGHYWEKDLSAELSFSRESAVEGEVCQLSERVENGKLLPLPMLKVKFQVSRKLRFSDEGDGAVTDKYYRNDILSLGPRQRVIRTIPFVCGARGYFRLREMDLVAADLFLTREMISSATADSTLYVYPAPVSGVELDSALQKLNGEILAKRHMLEDPFEYRGIREYAPYDEMKTINWKATARTGDLMVNIRNYTSLRAVRIFLNLADTGILKNEQLVELCISIAARFAGELLEQGIRVAVYANGKDVLTGDPMKMQPSAGPGHMESINRAFARISLEEGVYPFGELFRGELEEEGKDMATLFLSVDRSPEFQEDIRTFARMGTDFTWMCPLFPRMESHVEEEEALHFIRLDAEEMLNGK</sequence>
<name>A0A1E3AII6_9FIRM</name>
<dbReference type="InterPro" id="IPR002881">
    <property type="entry name" value="DUF58"/>
</dbReference>